<feature type="disulfide bond" evidence="10">
    <location>
        <begin position="758"/>
        <end position="770"/>
    </location>
</feature>
<dbReference type="EnsemblMetazoa" id="XM_030977448">
    <property type="protein sequence ID" value="XP_030833308"/>
    <property type="gene ID" value="LOC579603"/>
</dbReference>
<dbReference type="SMART" id="SM00281">
    <property type="entry name" value="LamB"/>
    <property type="match status" value="1"/>
</dbReference>
<feature type="disulfide bond" evidence="10">
    <location>
        <begin position="1400"/>
        <end position="1412"/>
    </location>
</feature>
<feature type="disulfide bond" evidence="10">
    <location>
        <begin position="902"/>
        <end position="919"/>
    </location>
</feature>
<evidence type="ECO:0000256" key="5">
    <source>
        <dbReference type="ARBA" id="ARBA00022737"/>
    </source>
</evidence>
<feature type="disulfide bond" evidence="10">
    <location>
        <begin position="824"/>
        <end position="833"/>
    </location>
</feature>
<evidence type="ECO:0000256" key="8">
    <source>
        <dbReference type="ARBA" id="ARBA00023180"/>
    </source>
</evidence>
<feature type="domain" description="Laminin EGF-like" evidence="13">
    <location>
        <begin position="1351"/>
        <end position="1399"/>
    </location>
</feature>
<feature type="domain" description="Laminin IV type A" evidence="14">
    <location>
        <begin position="977"/>
        <end position="1164"/>
    </location>
</feature>
<dbReference type="SMART" id="SM00136">
    <property type="entry name" value="LamNT"/>
    <property type="match status" value="1"/>
</dbReference>
<evidence type="ECO:0000259" key="14">
    <source>
        <dbReference type="PROSITE" id="PS51115"/>
    </source>
</evidence>
<evidence type="ECO:0000256" key="4">
    <source>
        <dbReference type="ARBA" id="ARBA00022729"/>
    </source>
</evidence>
<feature type="disulfide bond" evidence="10">
    <location>
        <begin position="779"/>
        <end position="788"/>
    </location>
</feature>
<feature type="domain" description="Laminin EGF-like" evidence="13">
    <location>
        <begin position="1200"/>
        <end position="1249"/>
    </location>
</feature>
<feature type="domain" description="Laminin EGF-like" evidence="13">
    <location>
        <begin position="394"/>
        <end position="462"/>
    </location>
</feature>
<dbReference type="FunFam" id="2.60.120.200:FF:000446">
    <property type="entry name" value="Uncharacterized protein"/>
    <property type="match status" value="1"/>
</dbReference>
<evidence type="ECO:0000256" key="10">
    <source>
        <dbReference type="PROSITE-ProRule" id="PRU00460"/>
    </source>
</evidence>
<dbReference type="Pfam" id="PF00054">
    <property type="entry name" value="Laminin_G_1"/>
    <property type="match status" value="1"/>
</dbReference>
<dbReference type="Proteomes" id="UP000007110">
    <property type="component" value="Unassembled WGS sequence"/>
</dbReference>
<dbReference type="PROSITE" id="PS01248">
    <property type="entry name" value="EGF_LAM_1"/>
    <property type="match status" value="6"/>
</dbReference>
<dbReference type="RefSeq" id="XP_030833308.1">
    <property type="nucleotide sequence ID" value="XM_030977448.1"/>
</dbReference>
<dbReference type="CDD" id="cd00055">
    <property type="entry name" value="EGF_Lam"/>
    <property type="match status" value="13"/>
</dbReference>
<protein>
    <recommendedName>
        <fullName evidence="18">Laminin-like protein epi-1</fullName>
    </recommendedName>
</protein>
<keyword evidence="8" id="KW-0325">Glycoprotein</keyword>
<dbReference type="GO" id="GO:0005201">
    <property type="term" value="F:extracellular matrix structural constituent"/>
    <property type="evidence" value="ECO:0000318"/>
    <property type="project" value="GO_Central"/>
</dbReference>
<keyword evidence="17" id="KW-1185">Reference proteome</keyword>
<feature type="domain" description="Laminin EGF-like" evidence="13">
    <location>
        <begin position="1400"/>
        <end position="1446"/>
    </location>
</feature>
<reference evidence="16" key="2">
    <citation type="submission" date="2021-01" db="UniProtKB">
        <authorList>
            <consortium name="EnsemblMetazoa"/>
        </authorList>
    </citation>
    <scope>IDENTIFICATION</scope>
</reference>
<comment type="caution">
    <text evidence="10">Lacks conserved residue(s) required for the propagation of feature annotation.</text>
</comment>
<feature type="domain" description="Laminin EGF-like" evidence="13">
    <location>
        <begin position="900"/>
        <end position="950"/>
    </location>
</feature>
<feature type="chain" id="PRO_5029794240" description="Laminin-like protein epi-1" evidence="11">
    <location>
        <begin position="36"/>
        <end position="3102"/>
    </location>
</feature>
<reference evidence="17" key="1">
    <citation type="submission" date="2015-02" db="EMBL/GenBank/DDBJ databases">
        <title>Genome sequencing for Strongylocentrotus purpuratus.</title>
        <authorList>
            <person name="Murali S."/>
            <person name="Liu Y."/>
            <person name="Vee V."/>
            <person name="English A."/>
            <person name="Wang M."/>
            <person name="Skinner E."/>
            <person name="Han Y."/>
            <person name="Muzny D.M."/>
            <person name="Worley K.C."/>
            <person name="Gibbs R.A."/>
        </authorList>
    </citation>
    <scope>NUCLEOTIDE SEQUENCE</scope>
</reference>
<feature type="domain" description="Laminin EGF-like" evidence="13">
    <location>
        <begin position="1447"/>
        <end position="1497"/>
    </location>
</feature>
<evidence type="ECO:0000259" key="15">
    <source>
        <dbReference type="PROSITE" id="PS51117"/>
    </source>
</evidence>
<feature type="disulfide bond" evidence="10">
    <location>
        <begin position="854"/>
        <end position="871"/>
    </location>
</feature>
<feature type="domain" description="Laminin G" evidence="12">
    <location>
        <begin position="2101"/>
        <end position="2287"/>
    </location>
</feature>
<dbReference type="OrthoDB" id="5985440at2759"/>
<dbReference type="FunFam" id="2.10.25.10:FF:000189">
    <property type="entry name" value="Laminin subunit alpha 2"/>
    <property type="match status" value="1"/>
</dbReference>
<dbReference type="InterPro" id="IPR056863">
    <property type="entry name" value="LMN_ATRN_NET-like_EGF"/>
</dbReference>
<feature type="disulfide bond" evidence="10">
    <location>
        <begin position="1351"/>
        <end position="1363"/>
    </location>
</feature>
<dbReference type="FunFam" id="2.10.25.10:FF:000011">
    <property type="entry name" value="Cadherin EGF LAG seven-pass G-type receptor"/>
    <property type="match status" value="1"/>
</dbReference>
<comment type="subcellular location">
    <subcellularLocation>
        <location evidence="1">Secreted</location>
        <location evidence="1">Extracellular space</location>
        <location evidence="1">Extracellular matrix</location>
        <location evidence="1">Basement membrane</location>
    </subcellularLocation>
</comment>
<dbReference type="KEGG" id="spu:579603"/>
<dbReference type="CDD" id="cd00110">
    <property type="entry name" value="LamG"/>
    <property type="match status" value="5"/>
</dbReference>
<evidence type="ECO:0000256" key="9">
    <source>
        <dbReference type="ARBA" id="ARBA00023292"/>
    </source>
</evidence>
<dbReference type="GO" id="GO:0005604">
    <property type="term" value="C:basement membrane"/>
    <property type="evidence" value="ECO:0000318"/>
    <property type="project" value="GO_Central"/>
</dbReference>
<evidence type="ECO:0000256" key="7">
    <source>
        <dbReference type="ARBA" id="ARBA00023157"/>
    </source>
</evidence>
<feature type="domain" description="Laminin EGF-like" evidence="13">
    <location>
        <begin position="806"/>
        <end position="851"/>
    </location>
</feature>
<evidence type="ECO:0008006" key="18">
    <source>
        <dbReference type="Google" id="ProtNLM"/>
    </source>
</evidence>
<keyword evidence="5" id="KW-0677">Repeat</keyword>
<dbReference type="Gene3D" id="2.60.120.260">
    <property type="entry name" value="Galactose-binding domain-like"/>
    <property type="match status" value="1"/>
</dbReference>
<dbReference type="PRINTS" id="PR00011">
    <property type="entry name" value="EGFLAMININ"/>
</dbReference>
<dbReference type="FunFam" id="2.10.25.10:FF:000106">
    <property type="entry name" value="Heparan sulfate proteoglycan 2"/>
    <property type="match status" value="1"/>
</dbReference>
<dbReference type="PROSITE" id="PS50025">
    <property type="entry name" value="LAM_G_DOMAIN"/>
    <property type="match status" value="5"/>
</dbReference>
<dbReference type="InterPro" id="IPR000742">
    <property type="entry name" value="EGF"/>
</dbReference>
<dbReference type="FunFam" id="2.10.25.10:FF:000069">
    <property type="entry name" value="Laminin subunit alpha 1"/>
    <property type="match status" value="1"/>
</dbReference>
<feature type="domain" description="Laminin G" evidence="12">
    <location>
        <begin position="2723"/>
        <end position="2913"/>
    </location>
</feature>
<dbReference type="GeneID" id="579603"/>
<dbReference type="PANTHER" id="PTHR10574:SF442">
    <property type="entry name" value="LAMININ-LIKE PROTEIN EPI-1"/>
    <property type="match status" value="1"/>
</dbReference>
<evidence type="ECO:0000256" key="11">
    <source>
        <dbReference type="SAM" id="SignalP"/>
    </source>
</evidence>
<evidence type="ECO:0000256" key="6">
    <source>
        <dbReference type="ARBA" id="ARBA00022869"/>
    </source>
</evidence>
<feature type="domain" description="Laminin EGF-like" evidence="13">
    <location>
        <begin position="463"/>
        <end position="516"/>
    </location>
</feature>
<dbReference type="FunFam" id="2.10.25.10:FF:000209">
    <property type="entry name" value="Laminin subunit alpha 5"/>
    <property type="match status" value="1"/>
</dbReference>
<feature type="disulfide bond" evidence="10">
    <location>
        <begin position="852"/>
        <end position="864"/>
    </location>
</feature>
<dbReference type="SUPFAM" id="SSF49899">
    <property type="entry name" value="Concanavalin A-like lectins/glucanases"/>
    <property type="match status" value="5"/>
</dbReference>
<feature type="disulfide bond" evidence="10">
    <location>
        <begin position="1219"/>
        <end position="1228"/>
    </location>
</feature>
<feature type="signal peptide" evidence="11">
    <location>
        <begin position="1"/>
        <end position="35"/>
    </location>
</feature>
<dbReference type="SUPFAM" id="SSF57196">
    <property type="entry name" value="EGF/Laminin"/>
    <property type="match status" value="9"/>
</dbReference>
<keyword evidence="3" id="KW-0272">Extracellular matrix</keyword>
<dbReference type="Pfam" id="PF00053">
    <property type="entry name" value="EGF_laminin"/>
    <property type="match status" value="13"/>
</dbReference>
<dbReference type="InterPro" id="IPR000034">
    <property type="entry name" value="Laminin_IV"/>
</dbReference>
<feature type="disulfide bond" evidence="10">
    <location>
        <begin position="1471"/>
        <end position="1480"/>
    </location>
</feature>
<evidence type="ECO:0000256" key="3">
    <source>
        <dbReference type="ARBA" id="ARBA00022530"/>
    </source>
</evidence>
<dbReference type="Pfam" id="PF02210">
    <property type="entry name" value="Laminin_G_2"/>
    <property type="match status" value="4"/>
</dbReference>
<dbReference type="OMA" id="TRYANEG"/>
<name>A0A7M7N9V1_STRPU</name>
<feature type="disulfide bond" evidence="10">
    <location>
        <begin position="1420"/>
        <end position="1429"/>
    </location>
</feature>
<sequence length="3102" mass="334148">MQPTQGNTLPVPRVQYGVMFCLFTVLLTLSAGVEAQLTPVNVALNKPITAQITCGDPSESFTAHIESSKSPQDRIGSQCDAENPLLAHPPEYMVDVDENVSIGENYTWWQSTSRVGLIGAGFSSPESEIILDLQEVHSVESIMIQMGDSVRPGQIGIEKSPNGVDFTQLMYQVSDLSECSSDFGVPPITAVIDLNTITCTTFLSSEQPRNQIITFSLSPPSEFLEWQRARFLKVNFYNMQRSFGFFSDEFHHYTVRNLEVMAQCECNDHATSCTLQPLTSDPTKMTYQCICGDNTLGDTCNECLPFYNQLAYQPGTEGFVCEECNCFSHSDVCQYNESVAAMGGSLNAAGEYIGGGVCMDCRDNTAGINCHRCVQFYFRPAGTQQSDVEACQACDCFLPGTREDPNVGLVNGECVMSDDDTAPAGMLPGDCFCKVNVQGSKCDECLHGYYDLTDANTNGCLGCDCFTAGTVGGSEVCAKDSTGQCPCKEFTQGRRCEECQDGYYGLSDTSQEGCSNCQCDVGGAENSVCDKTDGECTCRSRVTGRRCDSVASNAFYPTLHFINTEFESMDSPYWKREVSGFSGIGYVELSGSVNTSTVLTVPPSQFNGEFRLVLRAITEGISRVDFTIQPIGEGSQGTVMRGQTTLPLCSGVWCYDGIVENTGHPELEELFILTPGSWRITASINTQGGAKVLLDQLVAIPVEYSDPRSLLGNGRGIEFATTCDLQTNNMRLGSADESFCLANVFSLTTFYFDGAQGCDCDLVGSVGLSCASYGGQCTCKGGIGGRTCDSCLPEFFSFRSTGCTSCDCFGDDKVCDITTGQCNCPPNTAGRRCDRCVTFTWGLNSTTGCKECQCNPIGSVSLQCDQQTGQCPCKPGVTGRDCSKCLPGFKELSSEGCSPCDCDVSGSLSDVCDSLTGQCICKSNTEGLQCDTCVAGSFYSNPAHPSGCLDCVCMGITDQCDSTTQRAIQYTIPTNEATVNLWEVFIPLNILDPPLPVTANVIANRDYVSVVLNEGVVAFWRLPADDFSGNLLGVYDQTVTFDLSYLLEGSGSSSGTVPTEATMSIQSQEEELSYQLGSQEPGDYTTMSVGMSERSGWVSTGTGQSVSRAQFLTVLSNVNSILVSATLSSAAHASSIGSVSYYKSTPADSPSYVQTAPRALAVEQCTCGPQYAGLSCEECASGFYRVNTTSHSFFGVCVACECNGHSSTCDPSNGQCLDCQDNTGGFNCEVCLDGFYGDALSGTPDACQACPCGPPTAQSNLCADIDGVVTCQDCFPGHLSPLCNICDDFYYGQPANPGGFCQLCECNGNTDSCNSLTGECVGCGFSTTGFNCERCQNFTYGNASQQDCQACNCDPQGSSDLLCDHITSQCPCLPGVGGTRCDACLPNSYGFGDPSGCVECNCNEFGSQDLQCDGGGVCSCLAGVLGVKCDTCEDGSFGLPDQFCIACGCDATGTNDGSQAVCDVRSGQCPCKTGITGRLCDECRPGFINFSSDGCTNEKMSQLVVKCDQCVDTLYNSTRILESLHTQLLSLGASIQELQRQDAQLRNVEPMVVATGDALDTLKDQFTTLRIQIEAIDSAVFERNVTLVAERASELSRTLVSLQEQSSSQLDQMTLYRSAALQTLTSILTANATVQEYFTTLTNYNSSAAIFVSDALTRRDGVAALTVAGQMELIETELGRIRNVTLEADSLLSMVTAQGLELNRLVILVASAESQLQATRQLLSLTTNVLEAVQVILDQTDTVINHTQTNQAYSNRLLDQAEAELAGVTLMFIEATQAIGDADRALLDVNAIYIGSSSGNDALPMDIDVDQQGVNGWVDGNLRVIGQLGVVQGLQDSLEFTVSAAETRALLLSEMTQESLSYFQSAEPQGQLAVDTVRNYRSVVSAVEEAEATNQNATDSLASTQDYLATRTVAILSEEAQRSLQLSNDLTDTIDGSMTDTEALTASLDSANQTLQSAIESWDTVRQDVSNLEAEVNTLLQLAENPEIQPAIDSGIEAANETIAAGNSILESTAALTLRLDEEEQSIVFIQDNVRNATTLITGLPNRVSQIESNINTLSTNVDTILNLQNQTSIQRSGINNKIASLREKLRRAQTTIADSDQPVRLGPQSPLTIVSPSDTFSLSNEIQLDVKPEQRDGLVFFMENPANNVFMSIEIIASRVNFKFRVNRDVTTAGQDVVTVSSPIDVCCGDWYRILATRYADGGELTVTLLSTGGSSTDYARSLSVYNRFLILQETSTFFIGGIPSDFQTDEILSNDFEGCIGSVTFDGQKLDLWRPTSQEGSQSCCGSPVTVPEPEVIYIPGVSFDGSGYYRVPKDEFEVFDQSKVTLEFRTVLKEGVLFVVTRPDLISFMGIFIVDGQVIFEMNTAGNARYSVPSVRAYDDGQWYQVTTSFNSSHYSLELRYANETSSLLEASTRRTLAALSFPNLQFSPKIFVGGADPVQQSNIRRGPTKLSFAGNMRNVALSNSTSIELVPREITNTSSFPYQGVSFNEYPQEVVPGISFDGDFAYMSLSTSVFSQSIETVQLRFTTTQPHGLLLYSYDTVGFNKLLYVAMYHGNIFVQYNLGNGLSDPVQTRGLKLNTGQWQDVTISFNGLTASLKVNDLPVVYGAVQLTSASIDIEGLLFIGGLTASIPNLIGGDFPVRRSLQGDMVDLLINDISPNFNDPNTVLGYLGVTLTGVQPEVMTLPPLPYSTPPAPTDDGLPRSCASPTQVMTYPSALGVVRFGLTSQSYLGIGLNSEQRKYFESTFVLTFQFRALSPDGILLYLANDYARPNQFLALIMMNGYLNLIIVDQTRTTVQATTAFQYNDAQWRTITILKINGFVVLFVEESKDYIGLNHGQISNQMARLAVETSLFVGGLGPQVQEGSHPLNRALGSFNGCIRDLVISTETLTEVPIPLNSPGDDSANLTQCRVNPIGRGGHFDGSGWLLLNSTYTLVSPWSVSLTITTTDENALLLALAADLQNFITLEIVDGTARAVVGLGTSTSVILRSTQLSSGYDLCDGNPHTIRLTVRRGRIEMTIDENPTDSLTVSSQTFAVINNRLLYIGGISDAANIPLVPGIIRTPFNGCLSSLVINDVSIDFQTHEESSGYTAGCPRPIP</sequence>
<dbReference type="InParanoid" id="A0A7M7N9V1"/>
<feature type="disulfide bond" evidence="10">
    <location>
        <begin position="873"/>
        <end position="882"/>
    </location>
</feature>
<dbReference type="FunFam" id="2.10.25.10:FF:000242">
    <property type="entry name" value="Laminin subunit alpha 1"/>
    <property type="match status" value="1"/>
</dbReference>
<proteinExistence type="predicted"/>
<feature type="disulfide bond" evidence="10">
    <location>
        <begin position="1323"/>
        <end position="1332"/>
    </location>
</feature>
<dbReference type="Gene3D" id="2.10.25.10">
    <property type="entry name" value="Laminin"/>
    <property type="match status" value="14"/>
</dbReference>
<evidence type="ECO:0000313" key="17">
    <source>
        <dbReference type="Proteomes" id="UP000007110"/>
    </source>
</evidence>
<feature type="domain" description="Laminin G" evidence="12">
    <location>
        <begin position="2500"/>
        <end position="2708"/>
    </location>
</feature>
<keyword evidence="7 10" id="KW-1015">Disulfide bond</keyword>
<evidence type="ECO:0000259" key="12">
    <source>
        <dbReference type="PROSITE" id="PS50025"/>
    </source>
</evidence>
<keyword evidence="4 11" id="KW-0732">Signal</keyword>
<feature type="disulfide bond" evidence="10">
    <location>
        <begin position="487"/>
        <end position="496"/>
    </location>
</feature>
<dbReference type="PROSITE" id="PS51117">
    <property type="entry name" value="LAMININ_NTER"/>
    <property type="match status" value="1"/>
</dbReference>
<feature type="disulfide bond" evidence="10">
    <location>
        <begin position="1372"/>
        <end position="1381"/>
    </location>
</feature>
<feature type="domain" description="Laminin N-terminal" evidence="15">
    <location>
        <begin position="31"/>
        <end position="298"/>
    </location>
</feature>
<accession>A0A7M7N9V1</accession>
<organism evidence="16 17">
    <name type="scientific">Strongylocentrotus purpuratus</name>
    <name type="common">Purple sea urchin</name>
    <dbReference type="NCBI Taxonomy" id="7668"/>
    <lineage>
        <taxon>Eukaryota</taxon>
        <taxon>Metazoa</taxon>
        <taxon>Echinodermata</taxon>
        <taxon>Eleutherozoa</taxon>
        <taxon>Echinozoa</taxon>
        <taxon>Echinoidea</taxon>
        <taxon>Euechinoidea</taxon>
        <taxon>Echinacea</taxon>
        <taxon>Camarodonta</taxon>
        <taxon>Echinidea</taxon>
        <taxon>Strongylocentrotidae</taxon>
        <taxon>Strongylocentrotus</taxon>
    </lineage>
</organism>
<dbReference type="InterPro" id="IPR001791">
    <property type="entry name" value="Laminin_G"/>
</dbReference>
<dbReference type="FunFam" id="2.10.25.10:FF:000074">
    <property type="entry name" value="Laminin subunit alpha"/>
    <property type="match status" value="1"/>
</dbReference>
<dbReference type="PROSITE" id="PS51115">
    <property type="entry name" value="LAMININ_IVA"/>
    <property type="match status" value="1"/>
</dbReference>
<feature type="disulfide bond" evidence="10">
    <location>
        <begin position="760"/>
        <end position="777"/>
    </location>
</feature>
<evidence type="ECO:0000313" key="16">
    <source>
        <dbReference type="EnsemblMetazoa" id="XP_030833308"/>
    </source>
</evidence>
<evidence type="ECO:0000256" key="2">
    <source>
        <dbReference type="ARBA" id="ARBA00022525"/>
    </source>
</evidence>
<feature type="disulfide bond" evidence="10">
    <location>
        <begin position="433"/>
        <end position="442"/>
    </location>
</feature>
<keyword evidence="2" id="KW-0964">Secreted</keyword>
<keyword evidence="9 10" id="KW-0424">Laminin EGF-like domain</keyword>
<dbReference type="GO" id="GO:0009887">
    <property type="term" value="P:animal organ morphogenesis"/>
    <property type="evidence" value="ECO:0000318"/>
    <property type="project" value="GO_Central"/>
</dbReference>
<feature type="domain" description="Laminin EGF-like" evidence="13">
    <location>
        <begin position="1304"/>
        <end position="1350"/>
    </location>
</feature>
<feature type="disulfide bond" evidence="10">
    <location>
        <begin position="921"/>
        <end position="930"/>
    </location>
</feature>
<evidence type="ECO:0000256" key="1">
    <source>
        <dbReference type="ARBA" id="ARBA00004302"/>
    </source>
</evidence>
<feature type="domain" description="Laminin G" evidence="12">
    <location>
        <begin position="2919"/>
        <end position="3097"/>
    </location>
</feature>
<dbReference type="InterPro" id="IPR013320">
    <property type="entry name" value="ConA-like_dom_sf"/>
</dbReference>
<dbReference type="Pfam" id="PF00052">
    <property type="entry name" value="Laminin_B"/>
    <property type="match status" value="1"/>
</dbReference>
<dbReference type="SMART" id="SM00181">
    <property type="entry name" value="EGF"/>
    <property type="match status" value="10"/>
</dbReference>
<dbReference type="PANTHER" id="PTHR10574">
    <property type="entry name" value="NETRIN/LAMININ-RELATED"/>
    <property type="match status" value="1"/>
</dbReference>
<dbReference type="InterPro" id="IPR008211">
    <property type="entry name" value="Laminin_N"/>
</dbReference>
<dbReference type="Pfam" id="PF24973">
    <property type="entry name" value="EGF_LMN_ATRN"/>
    <property type="match status" value="1"/>
</dbReference>
<feature type="domain" description="Laminin EGF-like" evidence="13">
    <location>
        <begin position="852"/>
        <end position="899"/>
    </location>
</feature>
<evidence type="ECO:0000259" key="13">
    <source>
        <dbReference type="PROSITE" id="PS50027"/>
    </source>
</evidence>
<dbReference type="SMART" id="SM00180">
    <property type="entry name" value="EGF_Lam"/>
    <property type="match status" value="15"/>
</dbReference>
<feature type="disulfide bond" evidence="10">
    <location>
        <begin position="900"/>
        <end position="912"/>
    </location>
</feature>
<dbReference type="InterPro" id="IPR002049">
    <property type="entry name" value="LE_dom"/>
</dbReference>
<feature type="disulfide bond" evidence="10">
    <location>
        <begin position="1353"/>
        <end position="1370"/>
    </location>
</feature>
<dbReference type="GO" id="GO:0009888">
    <property type="term" value="P:tissue development"/>
    <property type="evidence" value="ECO:0000318"/>
    <property type="project" value="GO_Central"/>
</dbReference>
<dbReference type="InterPro" id="IPR050440">
    <property type="entry name" value="Laminin/Netrin_ECM"/>
</dbReference>
<dbReference type="GO" id="GO:0007411">
    <property type="term" value="P:axon guidance"/>
    <property type="evidence" value="ECO:0000318"/>
    <property type="project" value="GO_Central"/>
</dbReference>
<dbReference type="SMART" id="SM00282">
    <property type="entry name" value="LamG"/>
    <property type="match status" value="5"/>
</dbReference>
<feature type="domain" description="Laminin G" evidence="12">
    <location>
        <begin position="2301"/>
        <end position="2493"/>
    </location>
</feature>
<feature type="domain" description="Laminin EGF-like" evidence="13">
    <location>
        <begin position="758"/>
        <end position="805"/>
    </location>
</feature>
<dbReference type="Gene3D" id="2.60.120.200">
    <property type="match status" value="5"/>
</dbReference>
<keyword evidence="6" id="KW-0084">Basement membrane</keyword>
<dbReference type="FunFam" id="2.10.25.10:FF:000090">
    <property type="entry name" value="laminin subunit alpha"/>
    <property type="match status" value="3"/>
</dbReference>
<dbReference type="PROSITE" id="PS50027">
    <property type="entry name" value="EGF_LAM_2"/>
    <property type="match status" value="11"/>
</dbReference>